<evidence type="ECO:0000256" key="2">
    <source>
        <dbReference type="ARBA" id="ARBA00022692"/>
    </source>
</evidence>
<feature type="transmembrane region" description="Helical" evidence="5">
    <location>
        <begin position="18"/>
        <end position="37"/>
    </location>
</feature>
<sequence>MWTCVKWEARRLARQSRFWGSLVAVAVLGGLFSYGYRLMHGQAFVVPTVGRGLANGFFVPILALTLSSSVLLPFFVALVAGDSVAGERQSGTWNTLLTQGISPWRLFWGKALVSFGYAALATLILCASSLAGGWVIFGLHGSALPSGVVASTGQFWRLIVIVWGYATVSQMVVAAFALLVSAFSRHSVSSLLVSMGTLIVLAMLGDMPILAAVRRLLFTSYFSRLGDTLTFPPNWIALTHGLLVYGLYLILFLAAILWFQPFRD</sequence>
<accession>A0A7Y0Q2E1</accession>
<evidence type="ECO:0000256" key="3">
    <source>
        <dbReference type="ARBA" id="ARBA00022989"/>
    </source>
</evidence>
<evidence type="ECO:0000313" key="6">
    <source>
        <dbReference type="EMBL" id="NMP22397.1"/>
    </source>
</evidence>
<evidence type="ECO:0000313" key="7">
    <source>
        <dbReference type="Proteomes" id="UP000533476"/>
    </source>
</evidence>
<dbReference type="PRINTS" id="PR00342">
    <property type="entry name" value="RHESUSRHD"/>
</dbReference>
<organism evidence="6 7">
    <name type="scientific">Sulfobacillus harzensis</name>
    <dbReference type="NCBI Taxonomy" id="2729629"/>
    <lineage>
        <taxon>Bacteria</taxon>
        <taxon>Bacillati</taxon>
        <taxon>Bacillota</taxon>
        <taxon>Clostridia</taxon>
        <taxon>Eubacteriales</taxon>
        <taxon>Clostridiales Family XVII. Incertae Sedis</taxon>
        <taxon>Sulfobacillus</taxon>
    </lineage>
</organism>
<dbReference type="EMBL" id="JABBVZ010000022">
    <property type="protein sequence ID" value="NMP22397.1"/>
    <property type="molecule type" value="Genomic_DNA"/>
</dbReference>
<dbReference type="PANTHER" id="PTHR37305">
    <property type="entry name" value="INTEGRAL MEMBRANE PROTEIN-RELATED"/>
    <property type="match status" value="1"/>
</dbReference>
<feature type="transmembrane region" description="Helical" evidence="5">
    <location>
        <begin position="57"/>
        <end position="80"/>
    </location>
</feature>
<dbReference type="GO" id="GO:0140359">
    <property type="term" value="F:ABC-type transporter activity"/>
    <property type="evidence" value="ECO:0007669"/>
    <property type="project" value="InterPro"/>
</dbReference>
<dbReference type="InterPro" id="IPR002229">
    <property type="entry name" value="RhesusRHD"/>
</dbReference>
<keyword evidence="7" id="KW-1185">Reference proteome</keyword>
<gene>
    <name evidence="6" type="ORF">HIJ39_08535</name>
</gene>
<comment type="subcellular location">
    <subcellularLocation>
        <location evidence="1">Membrane</location>
        <topology evidence="1">Multi-pass membrane protein</topology>
    </subcellularLocation>
</comment>
<dbReference type="AlphaFoldDB" id="A0A7Y0Q2E1"/>
<dbReference type="GO" id="GO:0005886">
    <property type="term" value="C:plasma membrane"/>
    <property type="evidence" value="ECO:0007669"/>
    <property type="project" value="UniProtKB-SubCell"/>
</dbReference>
<feature type="transmembrane region" description="Helical" evidence="5">
    <location>
        <begin position="233"/>
        <end position="259"/>
    </location>
</feature>
<name>A0A7Y0Q2E1_9FIRM</name>
<protein>
    <submittedName>
        <fullName evidence="6">ABC transporter permease subunit</fullName>
    </submittedName>
</protein>
<keyword evidence="3 5" id="KW-1133">Transmembrane helix</keyword>
<dbReference type="RefSeq" id="WP_169098671.1">
    <property type="nucleotide sequence ID" value="NZ_JABBVZ010000022.1"/>
</dbReference>
<reference evidence="6 7" key="1">
    <citation type="submission" date="2020-04" db="EMBL/GenBank/DDBJ databases">
        <authorList>
            <person name="Zhang R."/>
            <person name="Schippers A."/>
        </authorList>
    </citation>
    <scope>NUCLEOTIDE SEQUENCE [LARGE SCALE GENOMIC DNA]</scope>
    <source>
        <strain evidence="6 7">DSM 109850</strain>
    </source>
</reference>
<keyword evidence="2 5" id="KW-0812">Transmembrane</keyword>
<evidence type="ECO:0000256" key="4">
    <source>
        <dbReference type="ARBA" id="ARBA00023136"/>
    </source>
</evidence>
<comment type="caution">
    <text evidence="6">The sequence shown here is derived from an EMBL/GenBank/DDBJ whole genome shotgun (WGS) entry which is preliminary data.</text>
</comment>
<feature type="transmembrane region" description="Helical" evidence="5">
    <location>
        <begin position="115"/>
        <end position="136"/>
    </location>
</feature>
<evidence type="ECO:0000256" key="5">
    <source>
        <dbReference type="SAM" id="Phobius"/>
    </source>
</evidence>
<dbReference type="Proteomes" id="UP000533476">
    <property type="component" value="Unassembled WGS sequence"/>
</dbReference>
<dbReference type="PANTHER" id="PTHR37305:SF1">
    <property type="entry name" value="MEMBRANE PROTEIN"/>
    <property type="match status" value="1"/>
</dbReference>
<feature type="transmembrane region" description="Helical" evidence="5">
    <location>
        <begin position="191"/>
        <end position="213"/>
    </location>
</feature>
<dbReference type="Pfam" id="PF12679">
    <property type="entry name" value="ABC2_membrane_2"/>
    <property type="match status" value="1"/>
</dbReference>
<evidence type="ECO:0000256" key="1">
    <source>
        <dbReference type="ARBA" id="ARBA00004141"/>
    </source>
</evidence>
<feature type="transmembrane region" description="Helical" evidence="5">
    <location>
        <begin position="156"/>
        <end position="179"/>
    </location>
</feature>
<proteinExistence type="predicted"/>
<keyword evidence="4 5" id="KW-0472">Membrane</keyword>